<dbReference type="SFLD" id="SFLDS00036">
    <property type="entry name" value="Aromatic_Prenyltransferase"/>
    <property type="match status" value="1"/>
</dbReference>
<evidence type="ECO:0000256" key="1">
    <source>
        <dbReference type="ARBA" id="ARBA00022679"/>
    </source>
</evidence>
<protein>
    <submittedName>
        <fullName evidence="2">Tryptophan dimethylallyltransferase family protein</fullName>
    </submittedName>
</protein>
<sequence>MQNLCDVIGIDKSTPPHLVGEMLGPVANRSLSEPPLWPSGVADDASPVEYSVQFESNGARHLRIHLERLAENPSPVANLQASKDLVAELAERHDLALERLEAVQDLFTSEQPQSWFSWAFSLIFDTRGNPSFKLYFNTDMHGEDAAPEVVAEAFDRLGMPNAYDLVTNHALRREGLDLPTFFAIDLEHSEQARVKLYVRQLNARAADAELAASAVPGIDPNAVREFCSVLAPGTEVFDRRPLMSSYSFVSGDLDKPSNYSLYLPIRDYVPHDGVARDRVAQHLQRLHLDPAALDGSLNALTDRPLDAQPGLLAHISLRLSPNQTGTSLYLSSEAYGGTVQN</sequence>
<dbReference type="SFLD" id="SFLDG01162">
    <property type="entry name" value="I"/>
    <property type="match status" value="1"/>
</dbReference>
<keyword evidence="3" id="KW-1185">Reference proteome</keyword>
<dbReference type="Pfam" id="PF11991">
    <property type="entry name" value="Trp_DMAT"/>
    <property type="match status" value="1"/>
</dbReference>
<organism evidence="2 3">
    <name type="scientific">Saccharopolyspora oryzae</name>
    <dbReference type="NCBI Taxonomy" id="2997343"/>
    <lineage>
        <taxon>Bacteria</taxon>
        <taxon>Bacillati</taxon>
        <taxon>Actinomycetota</taxon>
        <taxon>Actinomycetes</taxon>
        <taxon>Pseudonocardiales</taxon>
        <taxon>Pseudonocardiaceae</taxon>
        <taxon>Saccharopolyspora</taxon>
    </lineage>
</organism>
<evidence type="ECO:0000313" key="2">
    <source>
        <dbReference type="EMBL" id="MDA3631107.1"/>
    </source>
</evidence>
<dbReference type="InterPro" id="IPR033964">
    <property type="entry name" value="ABBA"/>
</dbReference>
<comment type="caution">
    <text evidence="2">The sequence shown here is derived from an EMBL/GenBank/DDBJ whole genome shotgun (WGS) entry which is preliminary data.</text>
</comment>
<accession>A0ABT4VAW6</accession>
<dbReference type="Proteomes" id="UP001210380">
    <property type="component" value="Unassembled WGS sequence"/>
</dbReference>
<dbReference type="PANTHER" id="PTHR40627:SF4">
    <property type="entry name" value="PRENYLTRANSFERASE ASQH1-RELATED"/>
    <property type="match status" value="1"/>
</dbReference>
<name>A0ABT4VAW6_9PSEU</name>
<reference evidence="2 3" key="1">
    <citation type="submission" date="2022-11" db="EMBL/GenBank/DDBJ databases">
        <title>Draft genome sequence of Saccharopolyspora sp. WRP15-2 isolated from rhizosphere soils of wild rice in Thailand.</title>
        <authorList>
            <person name="Duangmal K."/>
            <person name="Kammanee S."/>
            <person name="Muangham S."/>
        </authorList>
    </citation>
    <scope>NUCLEOTIDE SEQUENCE [LARGE SCALE GENOMIC DNA]</scope>
    <source>
        <strain evidence="2 3">WRP15-2</strain>
    </source>
</reference>
<dbReference type="InterPro" id="IPR017795">
    <property type="entry name" value="ABBA_NscD-like"/>
</dbReference>
<dbReference type="EMBL" id="JAQGLA010000146">
    <property type="protein sequence ID" value="MDA3631107.1"/>
    <property type="molecule type" value="Genomic_DNA"/>
</dbReference>
<keyword evidence="1" id="KW-0808">Transferase</keyword>
<evidence type="ECO:0000313" key="3">
    <source>
        <dbReference type="Proteomes" id="UP001210380"/>
    </source>
</evidence>
<proteinExistence type="predicted"/>
<gene>
    <name evidence="2" type="ORF">OU415_37175</name>
</gene>
<dbReference type="PANTHER" id="PTHR40627">
    <property type="entry name" value="INDOLE PRENYLTRANSFERASE TDIB-RELATED"/>
    <property type="match status" value="1"/>
</dbReference>